<dbReference type="SUPFAM" id="SSF52058">
    <property type="entry name" value="L domain-like"/>
    <property type="match status" value="1"/>
</dbReference>
<dbReference type="Gene3D" id="3.80.10.10">
    <property type="entry name" value="Ribonuclease Inhibitor"/>
    <property type="match status" value="1"/>
</dbReference>
<dbReference type="Pfam" id="PF13516">
    <property type="entry name" value="LRR_6"/>
    <property type="match status" value="1"/>
</dbReference>
<organism evidence="4">
    <name type="scientific">Sesamum radiatum</name>
    <name type="common">Black benniseed</name>
    <dbReference type="NCBI Taxonomy" id="300843"/>
    <lineage>
        <taxon>Eukaryota</taxon>
        <taxon>Viridiplantae</taxon>
        <taxon>Streptophyta</taxon>
        <taxon>Embryophyta</taxon>
        <taxon>Tracheophyta</taxon>
        <taxon>Spermatophyta</taxon>
        <taxon>Magnoliopsida</taxon>
        <taxon>eudicotyledons</taxon>
        <taxon>Gunneridae</taxon>
        <taxon>Pentapetalae</taxon>
        <taxon>asterids</taxon>
        <taxon>lamiids</taxon>
        <taxon>Lamiales</taxon>
        <taxon>Pedaliaceae</taxon>
        <taxon>Sesamum</taxon>
    </lineage>
</organism>
<reference evidence="4" key="2">
    <citation type="journal article" date="2024" name="Plant">
        <title>Genomic evolution and insights into agronomic trait innovations of Sesamum species.</title>
        <authorList>
            <person name="Miao H."/>
            <person name="Wang L."/>
            <person name="Qu L."/>
            <person name="Liu H."/>
            <person name="Sun Y."/>
            <person name="Le M."/>
            <person name="Wang Q."/>
            <person name="Wei S."/>
            <person name="Zheng Y."/>
            <person name="Lin W."/>
            <person name="Duan Y."/>
            <person name="Cao H."/>
            <person name="Xiong S."/>
            <person name="Wang X."/>
            <person name="Wei L."/>
            <person name="Li C."/>
            <person name="Ma Q."/>
            <person name="Ju M."/>
            <person name="Zhao R."/>
            <person name="Li G."/>
            <person name="Mu C."/>
            <person name="Tian Q."/>
            <person name="Mei H."/>
            <person name="Zhang T."/>
            <person name="Gao T."/>
            <person name="Zhang H."/>
        </authorList>
    </citation>
    <scope>NUCLEOTIDE SEQUENCE</scope>
    <source>
        <strain evidence="4">G02</strain>
    </source>
</reference>
<dbReference type="EMBL" id="JACGWJ010000018">
    <property type="protein sequence ID" value="KAL0350042.1"/>
    <property type="molecule type" value="Genomic_DNA"/>
</dbReference>
<dbReference type="InterPro" id="IPR046959">
    <property type="entry name" value="PRK1-6/SRF4-like"/>
</dbReference>
<dbReference type="AlphaFoldDB" id="A0AAW2P1S3"/>
<name>A0AAW2P1S3_SESRA</name>
<dbReference type="InterPro" id="IPR013210">
    <property type="entry name" value="LRR_N_plant-typ"/>
</dbReference>
<gene>
    <name evidence="4" type="ORF">Sradi_4153400</name>
</gene>
<dbReference type="InterPro" id="IPR032675">
    <property type="entry name" value="LRR_dom_sf"/>
</dbReference>
<evidence type="ECO:0000256" key="2">
    <source>
        <dbReference type="ARBA" id="ARBA00022737"/>
    </source>
</evidence>
<evidence type="ECO:0000256" key="1">
    <source>
        <dbReference type="ARBA" id="ARBA00022614"/>
    </source>
</evidence>
<proteinExistence type="predicted"/>
<feature type="domain" description="Leucine-rich repeat-containing N-terminal plant-type" evidence="3">
    <location>
        <begin position="68"/>
        <end position="102"/>
    </location>
</feature>
<dbReference type="PANTHER" id="PTHR48007">
    <property type="entry name" value="LEUCINE-RICH REPEAT RECEPTOR-LIKE PROTEIN KINASE PXC1"/>
    <property type="match status" value="1"/>
</dbReference>
<dbReference type="PROSITE" id="PS51450">
    <property type="entry name" value="LRR"/>
    <property type="match status" value="1"/>
</dbReference>
<reference evidence="4" key="1">
    <citation type="submission" date="2020-06" db="EMBL/GenBank/DDBJ databases">
        <authorList>
            <person name="Li T."/>
            <person name="Hu X."/>
            <person name="Zhang T."/>
            <person name="Song X."/>
            <person name="Zhang H."/>
            <person name="Dai N."/>
            <person name="Sheng W."/>
            <person name="Hou X."/>
            <person name="Wei L."/>
        </authorList>
    </citation>
    <scope>NUCLEOTIDE SEQUENCE</scope>
    <source>
        <strain evidence="4">G02</strain>
        <tissue evidence="4">Leaf</tissue>
    </source>
</reference>
<keyword evidence="2" id="KW-0677">Repeat</keyword>
<dbReference type="Pfam" id="PF08263">
    <property type="entry name" value="LRRNT_2"/>
    <property type="match status" value="1"/>
</dbReference>
<keyword evidence="1" id="KW-0433">Leucine-rich repeat</keyword>
<sequence length="296" mass="32630">MMKNFFQSLKMITDNNLFHHPLYSAKFFLLYYCHNLRLTIPVIFFLFMSLTAAQVSSAAAEENGIVRDSQQLISFKNSLSNPNELVSWQPTISPCNFDGVSCKNSRVSSIDLSNYRLNADLSKVASFLLPLQNLESLVLKNANISGSVSSVSRLSCTALLKSLDLSENAISGPVTDIPALGVCSGLVSLNLSKNSMDPFVKGGGRASGLPSSLQVLDLSYNNISGENVVSWLLSSALSGLQYLSLKGNKVSGVLPEFNFKNCRIWTFHEQYLDQFPQIQRLLQLATLGLVFQQILW</sequence>
<dbReference type="InterPro" id="IPR001611">
    <property type="entry name" value="Leu-rich_rpt"/>
</dbReference>
<protein>
    <submittedName>
        <fullName evidence="4">Systemin receptor</fullName>
    </submittedName>
</protein>
<keyword evidence="4" id="KW-0675">Receptor</keyword>
<evidence type="ECO:0000313" key="4">
    <source>
        <dbReference type="EMBL" id="KAL0350042.1"/>
    </source>
</evidence>
<accession>A0AAW2P1S3</accession>
<comment type="caution">
    <text evidence="4">The sequence shown here is derived from an EMBL/GenBank/DDBJ whole genome shotgun (WGS) entry which is preliminary data.</text>
</comment>
<dbReference type="PANTHER" id="PTHR48007:SF76">
    <property type="entry name" value="OS03G0145102 PROTEIN"/>
    <property type="match status" value="1"/>
</dbReference>
<evidence type="ECO:0000259" key="3">
    <source>
        <dbReference type="Pfam" id="PF08263"/>
    </source>
</evidence>